<accession>A0ABV7ZGQ1</accession>
<reference evidence="3" key="1">
    <citation type="journal article" date="2019" name="Int. J. Syst. Evol. Microbiol.">
        <title>The Global Catalogue of Microorganisms (GCM) 10K type strain sequencing project: providing services to taxonomists for standard genome sequencing and annotation.</title>
        <authorList>
            <consortium name="The Broad Institute Genomics Platform"/>
            <consortium name="The Broad Institute Genome Sequencing Center for Infectious Disease"/>
            <person name="Wu L."/>
            <person name="Ma J."/>
        </authorList>
    </citation>
    <scope>NUCLEOTIDE SEQUENCE [LARGE SCALE GENOMIC DNA]</scope>
    <source>
        <strain evidence="3">CCTCC AB 2017081</strain>
    </source>
</reference>
<proteinExistence type="predicted"/>
<dbReference type="EMBL" id="JBHRZG010000024">
    <property type="protein sequence ID" value="MFC3835390.1"/>
    <property type="molecule type" value="Genomic_DNA"/>
</dbReference>
<keyword evidence="3" id="KW-1185">Reference proteome</keyword>
<keyword evidence="1" id="KW-1133">Transmembrane helix</keyword>
<comment type="caution">
    <text evidence="2">The sequence shown here is derived from an EMBL/GenBank/DDBJ whole genome shotgun (WGS) entry which is preliminary data.</text>
</comment>
<gene>
    <name evidence="2" type="ORF">ACFOSB_21220</name>
</gene>
<keyword evidence="1" id="KW-0472">Membrane</keyword>
<sequence length="534" mass="54631">MTDTEGPFPHRETGFALVLSLLFTGIVLIMVASTAASLAGGSRRGGVDERRAFQALLIAESGINSLPRKAGEYVRTKPFTGSTVAELQIWLTGSSSVTNAGGLRGYLAATAPATGNAVSALTALTATTFTAQSTGTDGQATKVVLHDFEIRPRLLPPGLRPNSGIISRPRIQAGGSSSVTTEFSPAVTTVVGNNVSNGSTVTVPVASTAGLETGDYVTISGSTYRVTALTASSISAARVISAATPPSKLSGDVGLVLNPVTTALPTVSAAGQTVLHTPTVTSFRVGETITVGQGVSSRRATVQALDAAAGTLSVTWVAGAPTTVAEGTALTRDVTAMSSAGQVTIEPSAKNKQNNFYGYTGGVKTNDCTTNTSCSGSDNAALAAASGSEFTRLLLGLTDAELNDLVPLTPAPSSPLPNNTNVGILRIAANDYQKFFKSNSTYSGIIIVDGVMTSNVTGTTIHGLVYFRDDVEGTFNGSATVYGAIAVRGGALNVNNVLSGNLSVHYDAVTLQQIFTTASGSRQYAPVAGSWRQH</sequence>
<evidence type="ECO:0000313" key="3">
    <source>
        <dbReference type="Proteomes" id="UP001595803"/>
    </source>
</evidence>
<keyword evidence="1" id="KW-0812">Transmembrane</keyword>
<organism evidence="2 3">
    <name type="scientific">Deinococcus rufus</name>
    <dbReference type="NCBI Taxonomy" id="2136097"/>
    <lineage>
        <taxon>Bacteria</taxon>
        <taxon>Thermotogati</taxon>
        <taxon>Deinococcota</taxon>
        <taxon>Deinococci</taxon>
        <taxon>Deinococcales</taxon>
        <taxon>Deinococcaceae</taxon>
        <taxon>Deinococcus</taxon>
    </lineage>
</organism>
<evidence type="ECO:0008006" key="4">
    <source>
        <dbReference type="Google" id="ProtNLM"/>
    </source>
</evidence>
<dbReference type="Proteomes" id="UP001595803">
    <property type="component" value="Unassembled WGS sequence"/>
</dbReference>
<evidence type="ECO:0000256" key="1">
    <source>
        <dbReference type="SAM" id="Phobius"/>
    </source>
</evidence>
<protein>
    <recommendedName>
        <fullName evidence="4">DUF4900 domain-containing protein</fullName>
    </recommendedName>
</protein>
<feature type="transmembrane region" description="Helical" evidence="1">
    <location>
        <begin position="15"/>
        <end position="41"/>
    </location>
</feature>
<evidence type="ECO:0000313" key="2">
    <source>
        <dbReference type="EMBL" id="MFC3835390.1"/>
    </source>
</evidence>
<name>A0ABV7ZGQ1_9DEIO</name>
<dbReference type="RefSeq" id="WP_322474608.1">
    <property type="nucleotide sequence ID" value="NZ_JBHRZG010000024.1"/>
</dbReference>